<name>A0A1W0VS98_SORBI</name>
<reference evidence="1 2" key="1">
    <citation type="journal article" date="2009" name="Nature">
        <title>The Sorghum bicolor genome and the diversification of grasses.</title>
        <authorList>
            <person name="Paterson A.H."/>
            <person name="Bowers J.E."/>
            <person name="Bruggmann R."/>
            <person name="Dubchak I."/>
            <person name="Grimwood J."/>
            <person name="Gundlach H."/>
            <person name="Haberer G."/>
            <person name="Hellsten U."/>
            <person name="Mitros T."/>
            <person name="Poliakov A."/>
            <person name="Schmutz J."/>
            <person name="Spannagl M."/>
            <person name="Tang H."/>
            <person name="Wang X."/>
            <person name="Wicker T."/>
            <person name="Bharti A.K."/>
            <person name="Chapman J."/>
            <person name="Feltus F.A."/>
            <person name="Gowik U."/>
            <person name="Grigoriev I.V."/>
            <person name="Lyons E."/>
            <person name="Maher C.A."/>
            <person name="Martis M."/>
            <person name="Narechania A."/>
            <person name="Otillar R.P."/>
            <person name="Penning B.W."/>
            <person name="Salamov A.A."/>
            <person name="Wang Y."/>
            <person name="Zhang L."/>
            <person name="Carpita N.C."/>
            <person name="Freeling M."/>
            <person name="Gingle A.R."/>
            <person name="Hash C.T."/>
            <person name="Keller B."/>
            <person name="Klein P."/>
            <person name="Kresovich S."/>
            <person name="McCann M.C."/>
            <person name="Ming R."/>
            <person name="Peterson D.G."/>
            <person name="Mehboob-ur-Rahman"/>
            <person name="Ware D."/>
            <person name="Westhoff P."/>
            <person name="Mayer K.F."/>
            <person name="Messing J."/>
            <person name="Rokhsar D.S."/>
        </authorList>
    </citation>
    <scope>NUCLEOTIDE SEQUENCE [LARGE SCALE GENOMIC DNA]</scope>
    <source>
        <strain evidence="2">cv. BTx623</strain>
    </source>
</reference>
<organism evidence="1 2">
    <name type="scientific">Sorghum bicolor</name>
    <name type="common">Sorghum</name>
    <name type="synonym">Sorghum vulgare</name>
    <dbReference type="NCBI Taxonomy" id="4558"/>
    <lineage>
        <taxon>Eukaryota</taxon>
        <taxon>Viridiplantae</taxon>
        <taxon>Streptophyta</taxon>
        <taxon>Embryophyta</taxon>
        <taxon>Tracheophyta</taxon>
        <taxon>Spermatophyta</taxon>
        <taxon>Magnoliopsida</taxon>
        <taxon>Liliopsida</taxon>
        <taxon>Poales</taxon>
        <taxon>Poaceae</taxon>
        <taxon>PACMAD clade</taxon>
        <taxon>Panicoideae</taxon>
        <taxon>Andropogonodae</taxon>
        <taxon>Andropogoneae</taxon>
        <taxon>Sorghinae</taxon>
        <taxon>Sorghum</taxon>
    </lineage>
</organism>
<protein>
    <submittedName>
        <fullName evidence="1">Uncharacterized protein</fullName>
    </submittedName>
</protein>
<keyword evidence="2" id="KW-1185">Reference proteome</keyword>
<evidence type="ECO:0000313" key="2">
    <source>
        <dbReference type="Proteomes" id="UP000000768"/>
    </source>
</evidence>
<evidence type="ECO:0000313" key="1">
    <source>
        <dbReference type="EMBL" id="OQU76162.1"/>
    </source>
</evidence>
<dbReference type="AlphaFoldDB" id="A0A1W0VS98"/>
<accession>A0A1W0VS98</accession>
<dbReference type="Gramene" id="OQU76162">
    <property type="protein sequence ID" value="OQU76162"/>
    <property type="gene ID" value="SORBI_3010G101950"/>
</dbReference>
<dbReference type="Proteomes" id="UP000000768">
    <property type="component" value="Chromosome 10"/>
</dbReference>
<sequence length="59" mass="6379">MWLSIRSPETKNQVYCAYNSKTDMINSKINACCGGFVRCAVQCGSAGSVRCVAVIDDVD</sequence>
<proteinExistence type="predicted"/>
<dbReference type="EMBL" id="CM000769">
    <property type="protein sequence ID" value="OQU76162.1"/>
    <property type="molecule type" value="Genomic_DNA"/>
</dbReference>
<gene>
    <name evidence="1" type="ORF">SORBI_3010G101950</name>
</gene>
<reference evidence="2" key="2">
    <citation type="journal article" date="2018" name="Plant J.">
        <title>The Sorghum bicolor reference genome: improved assembly, gene annotations, a transcriptome atlas, and signatures of genome organization.</title>
        <authorList>
            <person name="McCormick R.F."/>
            <person name="Truong S.K."/>
            <person name="Sreedasyam A."/>
            <person name="Jenkins J."/>
            <person name="Shu S."/>
            <person name="Sims D."/>
            <person name="Kennedy M."/>
            <person name="Amirebrahimi M."/>
            <person name="Weers B.D."/>
            <person name="McKinley B."/>
            <person name="Mattison A."/>
            <person name="Morishige D.T."/>
            <person name="Grimwood J."/>
            <person name="Schmutz J."/>
            <person name="Mullet J.E."/>
        </authorList>
    </citation>
    <scope>NUCLEOTIDE SEQUENCE [LARGE SCALE GENOMIC DNA]</scope>
    <source>
        <strain evidence="2">cv. BTx623</strain>
    </source>
</reference>
<dbReference type="InParanoid" id="A0A1W0VS98"/>